<gene>
    <name evidence="2" type="ORF">PF002_g23732</name>
</gene>
<accession>A0A6A3X0R6</accession>
<feature type="compositionally biased region" description="Low complexity" evidence="1">
    <location>
        <begin position="35"/>
        <end position="80"/>
    </location>
</feature>
<feature type="region of interest" description="Disordered" evidence="1">
    <location>
        <begin position="1"/>
        <end position="87"/>
    </location>
</feature>
<evidence type="ECO:0000313" key="3">
    <source>
        <dbReference type="Proteomes" id="UP000440367"/>
    </source>
</evidence>
<dbReference type="EMBL" id="QXGD01002077">
    <property type="protein sequence ID" value="KAE9194011.1"/>
    <property type="molecule type" value="Genomic_DNA"/>
</dbReference>
<dbReference type="Proteomes" id="UP000440367">
    <property type="component" value="Unassembled WGS sequence"/>
</dbReference>
<comment type="caution">
    <text evidence="2">The sequence shown here is derived from an EMBL/GenBank/DDBJ whole genome shotgun (WGS) entry which is preliminary data.</text>
</comment>
<evidence type="ECO:0000313" key="2">
    <source>
        <dbReference type="EMBL" id="KAE9194011.1"/>
    </source>
</evidence>
<protein>
    <submittedName>
        <fullName evidence="2">Uncharacterized protein</fullName>
    </submittedName>
</protein>
<feature type="compositionally biased region" description="Low complexity" evidence="1">
    <location>
        <begin position="111"/>
        <end position="122"/>
    </location>
</feature>
<name>A0A6A3X0R6_9STRA</name>
<proteinExistence type="predicted"/>
<dbReference type="AlphaFoldDB" id="A0A6A3X0R6"/>
<organism evidence="2 3">
    <name type="scientific">Phytophthora fragariae</name>
    <dbReference type="NCBI Taxonomy" id="53985"/>
    <lineage>
        <taxon>Eukaryota</taxon>
        <taxon>Sar</taxon>
        <taxon>Stramenopiles</taxon>
        <taxon>Oomycota</taxon>
        <taxon>Peronosporomycetes</taxon>
        <taxon>Peronosporales</taxon>
        <taxon>Peronosporaceae</taxon>
        <taxon>Phytophthora</taxon>
    </lineage>
</organism>
<sequence>MGTAADPLLSSGMLDELRRRAPARGRASDRDRARATWSRSSSESSKTASGSAESAGEEPGASAWDDSSSEASKIASESSETTGDLGVGVAEVVCGSAPESLGSITGEEDSGSPLVVGAAAGPAPDPSKPATGEQGWGPTEPGVVAEEWSSEPVRSGGPADTAGLPGAGPAGEDGVSTPTLECVDPTSDSSPLDEGSDPGNS</sequence>
<feature type="region of interest" description="Disordered" evidence="1">
    <location>
        <begin position="99"/>
        <end position="201"/>
    </location>
</feature>
<reference evidence="2 3" key="1">
    <citation type="submission" date="2018-08" db="EMBL/GenBank/DDBJ databases">
        <title>Genomic investigation of the strawberry pathogen Phytophthora fragariae indicates pathogenicity is determined by transcriptional variation in three key races.</title>
        <authorList>
            <person name="Adams T.M."/>
            <person name="Armitage A.D."/>
            <person name="Sobczyk M.K."/>
            <person name="Bates H.J."/>
            <person name="Dunwell J.M."/>
            <person name="Nellist C.F."/>
            <person name="Harrison R.J."/>
        </authorList>
    </citation>
    <scope>NUCLEOTIDE SEQUENCE [LARGE SCALE GENOMIC DNA]</scope>
    <source>
        <strain evidence="2 3">BC-1</strain>
    </source>
</reference>
<evidence type="ECO:0000256" key="1">
    <source>
        <dbReference type="SAM" id="MobiDB-lite"/>
    </source>
</evidence>